<dbReference type="InterPro" id="IPR049207">
    <property type="entry name" value="DUF4246_N"/>
</dbReference>
<accession>A0AAN6JGF5</accession>
<dbReference type="Pfam" id="PF21666">
    <property type="entry name" value="DUF4246_N"/>
    <property type="match status" value="1"/>
</dbReference>
<organism evidence="4 5">
    <name type="scientific">Tilletia horrida</name>
    <dbReference type="NCBI Taxonomy" id="155126"/>
    <lineage>
        <taxon>Eukaryota</taxon>
        <taxon>Fungi</taxon>
        <taxon>Dikarya</taxon>
        <taxon>Basidiomycota</taxon>
        <taxon>Ustilaginomycotina</taxon>
        <taxon>Exobasidiomycetes</taxon>
        <taxon>Tilletiales</taxon>
        <taxon>Tilletiaceae</taxon>
        <taxon>Tilletia</taxon>
    </lineage>
</organism>
<feature type="region of interest" description="Disordered" evidence="1">
    <location>
        <begin position="1"/>
        <end position="22"/>
    </location>
</feature>
<evidence type="ECO:0000313" key="4">
    <source>
        <dbReference type="EMBL" id="KAK0518507.1"/>
    </source>
</evidence>
<protein>
    <submittedName>
        <fullName evidence="4">Uncharacterized protein</fullName>
    </submittedName>
</protein>
<reference evidence="4" key="1">
    <citation type="journal article" date="2023" name="PhytoFront">
        <title>Draft Genome Resources of Seven Strains of Tilletia horrida, Causal Agent of Kernel Smut of Rice.</title>
        <authorList>
            <person name="Khanal S."/>
            <person name="Antony Babu S."/>
            <person name="Zhou X.G."/>
        </authorList>
    </citation>
    <scope>NUCLEOTIDE SEQUENCE</scope>
    <source>
        <strain evidence="4">TX3</strain>
    </source>
</reference>
<feature type="compositionally biased region" description="Low complexity" evidence="1">
    <location>
        <begin position="1"/>
        <end position="16"/>
    </location>
</feature>
<sequence>MASATPAPASAASAAPVPLSESHDVPHIWSCTSPRTLDELAVLTASVQLRQKDDWRRKARDHPEIRAKWRQEAIDQHKFTPEMADFLVDQLQDEAGRWHDEARGVESTGIPAVVRSARLVGEDTVARLCELSTRLEDDAPYKDWHPNSDEMVLDVVHPSLYPLVDGVTRVFPEDDAVTFPPDSRDLANWFTHTQADVFASSEQIQHDRGSDSYSPLIHTYQWLPTDFDVDASGQRVRALSYINNLHPDPAKPSGQLYDVLESVLAAFVPMFEATLAEALQPHGGVRKEFRSGNEQAYWVEESWDPPAPQEWELSLIATPQEPEEYLLANGESKWDTSERRIFWAREHYWKENRKWVPIPVHKYEPQPIQPISLKGRRLQVIVKMATIHLTPEKPEYEGGSWHVEGTMREKICATGILYFDQANIGPSELEFRGTISDEEANSEFAYEQNEHGSLAELYGFVNEEETSQTFSGVTTKAGLALCFPNGLQHRVSPFKLEDPTRPGYRKILAFFLCDPLQEIISTTRVSPQQFDWMEAYCADVMRTLPSHLPTEIRRMVVTEAAPNAVVPPRRGEGASRPRVRRMYEGYKAPAAADEEWEDMDVDENAEEGAGTDSAAGAAAGTEDGSAAVAGNEAARAEDERIHAELWKSSGMTLVEARAYRAGLMRERAAQNEHVEERNDRGFSFCEH</sequence>
<dbReference type="EMBL" id="JAPDMQ010001264">
    <property type="protein sequence ID" value="KAK0518507.1"/>
    <property type="molecule type" value="Genomic_DNA"/>
</dbReference>
<dbReference type="InterPro" id="IPR025340">
    <property type="entry name" value="DUF4246"/>
</dbReference>
<comment type="caution">
    <text evidence="4">The sequence shown here is derived from an EMBL/GenBank/DDBJ whole genome shotgun (WGS) entry which is preliminary data.</text>
</comment>
<feature type="compositionally biased region" description="Acidic residues" evidence="1">
    <location>
        <begin position="592"/>
        <end position="606"/>
    </location>
</feature>
<name>A0AAN6JGF5_9BASI</name>
<dbReference type="InterPro" id="IPR049192">
    <property type="entry name" value="DUF4246_C"/>
</dbReference>
<dbReference type="AlphaFoldDB" id="A0AAN6JGF5"/>
<feature type="domain" description="DUF4246" evidence="3">
    <location>
        <begin position="28"/>
        <end position="72"/>
    </location>
</feature>
<keyword evidence="5" id="KW-1185">Reference proteome</keyword>
<evidence type="ECO:0000259" key="2">
    <source>
        <dbReference type="Pfam" id="PF14033"/>
    </source>
</evidence>
<evidence type="ECO:0000259" key="3">
    <source>
        <dbReference type="Pfam" id="PF21666"/>
    </source>
</evidence>
<dbReference type="PANTHER" id="PTHR33119">
    <property type="entry name" value="IFI3P"/>
    <property type="match status" value="1"/>
</dbReference>
<feature type="compositionally biased region" description="Low complexity" evidence="1">
    <location>
        <begin position="607"/>
        <end position="633"/>
    </location>
</feature>
<dbReference type="PANTHER" id="PTHR33119:SF1">
    <property type="entry name" value="FE2OG DIOXYGENASE DOMAIN-CONTAINING PROTEIN"/>
    <property type="match status" value="1"/>
</dbReference>
<dbReference type="Pfam" id="PF14033">
    <property type="entry name" value="DUF4246"/>
    <property type="match status" value="1"/>
</dbReference>
<evidence type="ECO:0000313" key="5">
    <source>
        <dbReference type="Proteomes" id="UP001176521"/>
    </source>
</evidence>
<evidence type="ECO:0000256" key="1">
    <source>
        <dbReference type="SAM" id="MobiDB-lite"/>
    </source>
</evidence>
<feature type="region of interest" description="Disordered" evidence="1">
    <location>
        <begin position="592"/>
        <end position="635"/>
    </location>
</feature>
<dbReference type="Proteomes" id="UP001176521">
    <property type="component" value="Unassembled WGS sequence"/>
</dbReference>
<gene>
    <name evidence="4" type="ORF">OC842_007772</name>
</gene>
<proteinExistence type="predicted"/>
<feature type="domain" description="DUF4246" evidence="2">
    <location>
        <begin position="82"/>
        <end position="534"/>
    </location>
</feature>